<dbReference type="EMBL" id="MU268024">
    <property type="protein sequence ID" value="KAH7906403.1"/>
    <property type="molecule type" value="Genomic_DNA"/>
</dbReference>
<comment type="caution">
    <text evidence="1">The sequence shown here is derived from an EMBL/GenBank/DDBJ whole genome shotgun (WGS) entry which is preliminary data.</text>
</comment>
<reference evidence="1" key="1">
    <citation type="journal article" date="2021" name="New Phytol.">
        <title>Evolutionary innovations through gain and loss of genes in the ectomycorrhizal Boletales.</title>
        <authorList>
            <person name="Wu G."/>
            <person name="Miyauchi S."/>
            <person name="Morin E."/>
            <person name="Kuo A."/>
            <person name="Drula E."/>
            <person name="Varga T."/>
            <person name="Kohler A."/>
            <person name="Feng B."/>
            <person name="Cao Y."/>
            <person name="Lipzen A."/>
            <person name="Daum C."/>
            <person name="Hundley H."/>
            <person name="Pangilinan J."/>
            <person name="Johnson J."/>
            <person name="Barry K."/>
            <person name="LaButti K."/>
            <person name="Ng V."/>
            <person name="Ahrendt S."/>
            <person name="Min B."/>
            <person name="Choi I.G."/>
            <person name="Park H."/>
            <person name="Plett J.M."/>
            <person name="Magnuson J."/>
            <person name="Spatafora J.W."/>
            <person name="Nagy L.G."/>
            <person name="Henrissat B."/>
            <person name="Grigoriev I.V."/>
            <person name="Yang Z.L."/>
            <person name="Xu J."/>
            <person name="Martin F.M."/>
        </authorList>
    </citation>
    <scope>NUCLEOTIDE SEQUENCE</scope>
    <source>
        <strain evidence="1">ATCC 28755</strain>
    </source>
</reference>
<protein>
    <submittedName>
        <fullName evidence="1">Uncharacterized protein</fullName>
    </submittedName>
</protein>
<organism evidence="1 2">
    <name type="scientific">Hygrophoropsis aurantiaca</name>
    <dbReference type="NCBI Taxonomy" id="72124"/>
    <lineage>
        <taxon>Eukaryota</taxon>
        <taxon>Fungi</taxon>
        <taxon>Dikarya</taxon>
        <taxon>Basidiomycota</taxon>
        <taxon>Agaricomycotina</taxon>
        <taxon>Agaricomycetes</taxon>
        <taxon>Agaricomycetidae</taxon>
        <taxon>Boletales</taxon>
        <taxon>Coniophorineae</taxon>
        <taxon>Hygrophoropsidaceae</taxon>
        <taxon>Hygrophoropsis</taxon>
    </lineage>
</organism>
<keyword evidence="2" id="KW-1185">Reference proteome</keyword>
<evidence type="ECO:0000313" key="2">
    <source>
        <dbReference type="Proteomes" id="UP000790377"/>
    </source>
</evidence>
<gene>
    <name evidence="1" type="ORF">BJ138DRAFT_1117604</name>
</gene>
<evidence type="ECO:0000313" key="1">
    <source>
        <dbReference type="EMBL" id="KAH7906403.1"/>
    </source>
</evidence>
<dbReference type="Proteomes" id="UP000790377">
    <property type="component" value="Unassembled WGS sequence"/>
</dbReference>
<accession>A0ACB8A199</accession>
<proteinExistence type="predicted"/>
<sequence length="326" mass="35966">MMNIALDKANLLALFLETFLYGIFFTLFCITVVILRRKGDTHRRALIPVASALLAIATAHLIVDFVRALQAFIDHDAGSALAYYANLAQPLEVVKTVLYVMQTFVGDSVIIWRCYVVNHRSLYFLIPAVLVLLMNAVAGAVVCWSLSQATPGSSVFKLASSWITTFFVLTMCINVTCTASIAWRIYYTRRFMGGINTLLPVLIVTVESGGLYACGVLALLITYLSGSNGQYPALDELTPLVGIVFSLIILQIHFHVGSTNSPENTNIVASQWRSRHATQGDVDADLERSLQYSMQPMRVHITEEREMSTTDTDLDITKGADLGLFP</sequence>
<name>A0ACB8A199_9AGAM</name>